<dbReference type="GO" id="GO:0016020">
    <property type="term" value="C:membrane"/>
    <property type="evidence" value="ECO:0007669"/>
    <property type="project" value="UniProtKB-SubCell"/>
</dbReference>
<dbReference type="PANTHER" id="PTHR31386:SF2">
    <property type="entry name" value="SIMILAR TO RIKEN CDNA 2510039O18"/>
    <property type="match status" value="1"/>
</dbReference>
<name>A0AAN5I198_9BILA</name>
<sequence length="205" mass="23981">MGNWQWWLRNQIRRFRESNASQRVRYFFRRHLQTPRRLALLLCSLLFIFYCLISPRNSLEQTVSQLCLEEKLRSYDEDLKNFSIARDSDSVYFAGNGYIGLGEDGLRVAAGRTLSIQTGFRPQVHLKFEGIAEIKQTILSDFIKGKLIRVQCFSVDGECVCATTTTLVHRTRKNILMEEIKLTNPTKSTIQMQMYREESSHWKSE</sequence>
<comment type="subcellular location">
    <subcellularLocation>
        <location evidence="1">Membrane</location>
        <topology evidence="1">Single-pass type I membrane protein</topology>
    </subcellularLocation>
</comment>
<evidence type="ECO:0000313" key="8">
    <source>
        <dbReference type="Proteomes" id="UP001328107"/>
    </source>
</evidence>
<dbReference type="AlphaFoldDB" id="A0AAN5I198"/>
<keyword evidence="3" id="KW-0732">Signal</keyword>
<accession>A0AAN5I198</accession>
<gene>
    <name evidence="7" type="ORF">PMAYCL1PPCAC_18283</name>
</gene>
<protein>
    <submittedName>
        <fullName evidence="7">Uncharacterized protein</fullName>
    </submittedName>
</protein>
<reference evidence="8" key="1">
    <citation type="submission" date="2022-10" db="EMBL/GenBank/DDBJ databases">
        <title>Genome assembly of Pristionchus species.</title>
        <authorList>
            <person name="Yoshida K."/>
            <person name="Sommer R.J."/>
        </authorList>
    </citation>
    <scope>NUCLEOTIDE SEQUENCE [LARGE SCALE GENOMIC DNA]</scope>
    <source>
        <strain evidence="8">RS5460</strain>
    </source>
</reference>
<evidence type="ECO:0000256" key="3">
    <source>
        <dbReference type="ARBA" id="ARBA00022729"/>
    </source>
</evidence>
<evidence type="ECO:0000256" key="2">
    <source>
        <dbReference type="ARBA" id="ARBA00022692"/>
    </source>
</evidence>
<evidence type="ECO:0000256" key="4">
    <source>
        <dbReference type="ARBA" id="ARBA00022989"/>
    </source>
</evidence>
<keyword evidence="8" id="KW-1185">Reference proteome</keyword>
<keyword evidence="4" id="KW-1133">Transmembrane helix</keyword>
<proteinExistence type="predicted"/>
<evidence type="ECO:0000256" key="1">
    <source>
        <dbReference type="ARBA" id="ARBA00004479"/>
    </source>
</evidence>
<evidence type="ECO:0000256" key="6">
    <source>
        <dbReference type="ARBA" id="ARBA00023180"/>
    </source>
</evidence>
<dbReference type="Pfam" id="PF10222">
    <property type="entry name" value="DUF2152"/>
    <property type="match status" value="1"/>
</dbReference>
<keyword evidence="6" id="KW-0325">Glycoprotein</keyword>
<dbReference type="PANTHER" id="PTHR31386">
    <property type="entry name" value="UNCHARACTERIZED PROTEIN KIAA2013"/>
    <property type="match status" value="1"/>
</dbReference>
<evidence type="ECO:0000313" key="7">
    <source>
        <dbReference type="EMBL" id="GMR48088.1"/>
    </source>
</evidence>
<evidence type="ECO:0000256" key="5">
    <source>
        <dbReference type="ARBA" id="ARBA00023136"/>
    </source>
</evidence>
<dbReference type="EMBL" id="BTRK01000004">
    <property type="protein sequence ID" value="GMR48088.1"/>
    <property type="molecule type" value="Genomic_DNA"/>
</dbReference>
<keyword evidence="2" id="KW-0812">Transmembrane</keyword>
<organism evidence="7 8">
    <name type="scientific">Pristionchus mayeri</name>
    <dbReference type="NCBI Taxonomy" id="1317129"/>
    <lineage>
        <taxon>Eukaryota</taxon>
        <taxon>Metazoa</taxon>
        <taxon>Ecdysozoa</taxon>
        <taxon>Nematoda</taxon>
        <taxon>Chromadorea</taxon>
        <taxon>Rhabditida</taxon>
        <taxon>Rhabditina</taxon>
        <taxon>Diplogasteromorpha</taxon>
        <taxon>Diplogasteroidea</taxon>
        <taxon>Neodiplogasteridae</taxon>
        <taxon>Pristionchus</taxon>
    </lineage>
</organism>
<feature type="non-terminal residue" evidence="7">
    <location>
        <position position="205"/>
    </location>
</feature>
<dbReference type="Proteomes" id="UP001328107">
    <property type="component" value="Unassembled WGS sequence"/>
</dbReference>
<dbReference type="InterPro" id="IPR018795">
    <property type="entry name" value="K2013-like"/>
</dbReference>
<keyword evidence="5" id="KW-0472">Membrane</keyword>
<comment type="caution">
    <text evidence="7">The sequence shown here is derived from an EMBL/GenBank/DDBJ whole genome shotgun (WGS) entry which is preliminary data.</text>
</comment>